<organism evidence="2 3">
    <name type="scientific">Sphingobacterium yanglingense</name>
    <dbReference type="NCBI Taxonomy" id="1437280"/>
    <lineage>
        <taxon>Bacteria</taxon>
        <taxon>Pseudomonadati</taxon>
        <taxon>Bacteroidota</taxon>
        <taxon>Sphingobacteriia</taxon>
        <taxon>Sphingobacteriales</taxon>
        <taxon>Sphingobacteriaceae</taxon>
        <taxon>Sphingobacterium</taxon>
    </lineage>
</organism>
<dbReference type="EMBL" id="SNYV01000011">
    <property type="protein sequence ID" value="TDQ80175.1"/>
    <property type="molecule type" value="Genomic_DNA"/>
</dbReference>
<evidence type="ECO:0000259" key="1">
    <source>
        <dbReference type="PROSITE" id="PS50042"/>
    </source>
</evidence>
<dbReference type="SUPFAM" id="SSF51206">
    <property type="entry name" value="cAMP-binding domain-like"/>
    <property type="match status" value="1"/>
</dbReference>
<dbReference type="InterPro" id="IPR000595">
    <property type="entry name" value="cNMP-bd_dom"/>
</dbReference>
<dbReference type="InterPro" id="IPR018490">
    <property type="entry name" value="cNMP-bd_dom_sf"/>
</dbReference>
<dbReference type="RefSeq" id="WP_133583917.1">
    <property type="nucleotide sequence ID" value="NZ_SNYV01000011.1"/>
</dbReference>
<feature type="domain" description="Cyclic nucleotide-binding" evidence="1">
    <location>
        <begin position="11"/>
        <end position="114"/>
    </location>
</feature>
<accession>A0A4R6WP45</accession>
<protein>
    <submittedName>
        <fullName evidence="2">CRP-like cAMP-binding protein</fullName>
    </submittedName>
</protein>
<dbReference type="Proteomes" id="UP000295292">
    <property type="component" value="Unassembled WGS sequence"/>
</dbReference>
<gene>
    <name evidence="2" type="ORF">CLV99_1632</name>
</gene>
<comment type="caution">
    <text evidence="2">The sequence shown here is derived from an EMBL/GenBank/DDBJ whole genome shotgun (WGS) entry which is preliminary data.</text>
</comment>
<dbReference type="AlphaFoldDB" id="A0A4R6WP45"/>
<evidence type="ECO:0000313" key="2">
    <source>
        <dbReference type="EMBL" id="TDQ80175.1"/>
    </source>
</evidence>
<evidence type="ECO:0000313" key="3">
    <source>
        <dbReference type="Proteomes" id="UP000295292"/>
    </source>
</evidence>
<dbReference type="Pfam" id="PF00027">
    <property type="entry name" value="cNMP_binding"/>
    <property type="match status" value="1"/>
</dbReference>
<dbReference type="OrthoDB" id="758145at2"/>
<dbReference type="InterPro" id="IPR014710">
    <property type="entry name" value="RmlC-like_jellyroll"/>
</dbReference>
<keyword evidence="3" id="KW-1185">Reference proteome</keyword>
<dbReference type="Gene3D" id="2.60.120.10">
    <property type="entry name" value="Jelly Rolls"/>
    <property type="match status" value="1"/>
</dbReference>
<reference evidence="2 3" key="1">
    <citation type="submission" date="2019-03" db="EMBL/GenBank/DDBJ databases">
        <title>Genomic Encyclopedia of Archaeal and Bacterial Type Strains, Phase II (KMG-II): from individual species to whole genera.</title>
        <authorList>
            <person name="Goeker M."/>
        </authorList>
    </citation>
    <scope>NUCLEOTIDE SEQUENCE [LARGE SCALE GENOMIC DNA]</scope>
    <source>
        <strain evidence="2 3">DSM 28353</strain>
    </source>
</reference>
<dbReference type="CDD" id="cd00038">
    <property type="entry name" value="CAP_ED"/>
    <property type="match status" value="1"/>
</dbReference>
<sequence length="191" mass="21977">MIDKLIDYIELYTPLSSTEKDDLRELSEIQQFDKHAIIFSEGEISTDIYFVLEGCVRLFYNVDAVDKTAFFYTEGQFICAGESYTFNKPAVENYEAMEPTTLCILSKTTIEKLLQRSGTFENIARIAVENELLTAQRIIASFVTLSAEDRYTDLLERRGELFLRIPQHYIATFLGVSPETLSRIKQRIAKK</sequence>
<proteinExistence type="predicted"/>
<name>A0A4R6WP45_9SPHI</name>
<dbReference type="SMART" id="SM00100">
    <property type="entry name" value="cNMP"/>
    <property type="match status" value="1"/>
</dbReference>
<dbReference type="PROSITE" id="PS50042">
    <property type="entry name" value="CNMP_BINDING_3"/>
    <property type="match status" value="1"/>
</dbReference>